<gene>
    <name evidence="1" type="ORF">MHBO_000535</name>
</gene>
<dbReference type="Gene3D" id="3.80.10.10">
    <property type="entry name" value="Ribonuclease Inhibitor"/>
    <property type="match status" value="1"/>
</dbReference>
<dbReference type="Proteomes" id="UP001439008">
    <property type="component" value="Unassembled WGS sequence"/>
</dbReference>
<accession>A0ABV2AFX2</accession>
<dbReference type="SUPFAM" id="SSF52047">
    <property type="entry name" value="RNI-like"/>
    <property type="match status" value="1"/>
</dbReference>
<evidence type="ECO:0000313" key="2">
    <source>
        <dbReference type="Proteomes" id="UP001439008"/>
    </source>
</evidence>
<reference evidence="1 2" key="1">
    <citation type="journal article" date="2024" name="BMC Biol.">
        <title>Comparative genomics of Ascetosporea gives new insight into the evolutionary basis for animal parasitism in Rhizaria.</title>
        <authorList>
            <person name="Hiltunen Thoren M."/>
            <person name="Onut-Brannstrom I."/>
            <person name="Alfjorden A."/>
            <person name="Peckova H."/>
            <person name="Swords F."/>
            <person name="Hooper C."/>
            <person name="Holzer A.S."/>
            <person name="Bass D."/>
            <person name="Burki F."/>
        </authorList>
    </citation>
    <scope>NUCLEOTIDE SEQUENCE [LARGE SCALE GENOMIC DNA]</scope>
    <source>
        <strain evidence="1">20-A016</strain>
    </source>
</reference>
<keyword evidence="2" id="KW-1185">Reference proteome</keyword>
<name>A0ABV2AFX2_9EUKA</name>
<proteinExistence type="predicted"/>
<protein>
    <submittedName>
        <fullName evidence="1">Uncharacterized protein</fullName>
    </submittedName>
</protein>
<sequence>MLHRIRELAVSIESATELDSIAVKCDNLEILEIEWAPFAPSRRSLLQVFSSCTRIRSLSLWGFSVEPSQFLVAKRIEELFFYSTNLDDDYLESLSLQLCDKPLRRLKISGQTCTIRGILSVALYLPELEELNISYTKVDGDDVADLLSAKNTRGELQVLRHLKHLSIGWDQVDVVKKRLSSLRKNMVVDCSPWCKQKCCVAD</sequence>
<organism evidence="1 2">
    <name type="scientific">Bonamia ostreae</name>
    <dbReference type="NCBI Taxonomy" id="126728"/>
    <lineage>
        <taxon>Eukaryota</taxon>
        <taxon>Sar</taxon>
        <taxon>Rhizaria</taxon>
        <taxon>Endomyxa</taxon>
        <taxon>Ascetosporea</taxon>
        <taxon>Haplosporida</taxon>
        <taxon>Bonamia</taxon>
    </lineage>
</organism>
<dbReference type="EMBL" id="JBDODL010000089">
    <property type="protein sequence ID" value="MES1918585.1"/>
    <property type="molecule type" value="Genomic_DNA"/>
</dbReference>
<dbReference type="InterPro" id="IPR032675">
    <property type="entry name" value="LRR_dom_sf"/>
</dbReference>
<comment type="caution">
    <text evidence="1">The sequence shown here is derived from an EMBL/GenBank/DDBJ whole genome shotgun (WGS) entry which is preliminary data.</text>
</comment>
<evidence type="ECO:0000313" key="1">
    <source>
        <dbReference type="EMBL" id="MES1918585.1"/>
    </source>
</evidence>